<evidence type="ECO:0000313" key="1">
    <source>
        <dbReference type="EMBL" id="SEO34928.1"/>
    </source>
</evidence>
<evidence type="ECO:0008006" key="3">
    <source>
        <dbReference type="Google" id="ProtNLM"/>
    </source>
</evidence>
<accession>A0A1H8P029</accession>
<reference evidence="1 2" key="1">
    <citation type="submission" date="2016-10" db="EMBL/GenBank/DDBJ databases">
        <authorList>
            <person name="de Groot N.N."/>
        </authorList>
    </citation>
    <scope>NUCLEOTIDE SEQUENCE [LARGE SCALE GENOMIC DNA]</scope>
    <source>
        <strain evidence="1 2">558</strain>
    </source>
</reference>
<organism evidence="1 2">
    <name type="scientific">Vreelandella aquamarina</name>
    <dbReference type="NCBI Taxonomy" id="77097"/>
    <lineage>
        <taxon>Bacteria</taxon>
        <taxon>Pseudomonadati</taxon>
        <taxon>Pseudomonadota</taxon>
        <taxon>Gammaproteobacteria</taxon>
        <taxon>Oceanospirillales</taxon>
        <taxon>Halomonadaceae</taxon>
        <taxon>Vreelandella</taxon>
    </lineage>
</organism>
<dbReference type="EMBL" id="FODB01000074">
    <property type="protein sequence ID" value="SEO34928.1"/>
    <property type="molecule type" value="Genomic_DNA"/>
</dbReference>
<name>A0A1H8P029_9GAMM</name>
<dbReference type="Proteomes" id="UP000199493">
    <property type="component" value="Unassembled WGS sequence"/>
</dbReference>
<dbReference type="AlphaFoldDB" id="A0A1H8P029"/>
<proteinExistence type="predicted"/>
<gene>
    <name evidence="1" type="ORF">SAMN04490369_107411</name>
</gene>
<evidence type="ECO:0000313" key="2">
    <source>
        <dbReference type="Proteomes" id="UP000199493"/>
    </source>
</evidence>
<protein>
    <recommendedName>
        <fullName evidence="3">Apea-like HEPN domain-containing protein</fullName>
    </recommendedName>
</protein>
<dbReference type="RefSeq" id="WP_143058145.1">
    <property type="nucleotide sequence ID" value="NZ_FODB01000074.1"/>
</dbReference>
<sequence>MSSIESLKNQKSRWLLVAPVSGLVLTTVVNEEITINNITFVSSTRLPYVRKRLGFPITINELKKNRWEKVFFEKNSVYAIGTFGGAGFKTEEEFLKSVKDELSIISLSQLGWGRRRNNACLTISSEKSTGHLHYLMINVIKKSWMMHSEWTGRHGDLWLDSRWHNYHKFSFFYELIEVLKGNIKISEGWKCDIKNAALLAGESQATSDLTHAFLWNMIAIETLLTHQGDSYSSALPKRVEAFIGWTTDWALNDYENKIKEVYRKRCVFVHAGRSDEILIEDLLFTDNILNNIFRNILKHMDIFKSKEDLIGFSLKVEAEHVLGIKSKIRPKTVSFSKMIYNDKDYEKI</sequence>